<keyword evidence="2" id="KW-1133">Transmembrane helix</keyword>
<protein>
    <recommendedName>
        <fullName evidence="3">PLL-like beta propeller domain-containing protein</fullName>
    </recommendedName>
</protein>
<evidence type="ECO:0000256" key="1">
    <source>
        <dbReference type="SAM" id="MobiDB-lite"/>
    </source>
</evidence>
<evidence type="ECO:0000313" key="4">
    <source>
        <dbReference type="EMBL" id="KEZ43301.1"/>
    </source>
</evidence>
<dbReference type="OrthoDB" id="20872at2759"/>
<dbReference type="Pfam" id="PF26607">
    <property type="entry name" value="DUF8189"/>
    <property type="match status" value="1"/>
</dbReference>
<proteinExistence type="predicted"/>
<feature type="transmembrane region" description="Helical" evidence="2">
    <location>
        <begin position="89"/>
        <end position="113"/>
    </location>
</feature>
<dbReference type="SUPFAM" id="SSF89372">
    <property type="entry name" value="Fucose-specific lectin"/>
    <property type="match status" value="2"/>
</dbReference>
<feature type="region of interest" description="Disordered" evidence="1">
    <location>
        <begin position="1"/>
        <end position="25"/>
    </location>
</feature>
<dbReference type="VEuPathDB" id="FungiDB:SAPIO_CDS4745"/>
<keyword evidence="5" id="KW-1185">Reference proteome</keyword>
<reference evidence="4 5" key="1">
    <citation type="journal article" date="2014" name="Genome Announc.">
        <title>Draft genome sequence of the pathogenic fungus Scedosporium apiospermum.</title>
        <authorList>
            <person name="Vandeputte P."/>
            <person name="Ghamrawi S."/>
            <person name="Rechenmann M."/>
            <person name="Iltis A."/>
            <person name="Giraud S."/>
            <person name="Fleury M."/>
            <person name="Thornton C."/>
            <person name="Delhaes L."/>
            <person name="Meyer W."/>
            <person name="Papon N."/>
            <person name="Bouchara J.P."/>
        </authorList>
    </citation>
    <scope>NUCLEOTIDE SEQUENCE [LARGE SCALE GENOMIC DNA]</scope>
    <source>
        <strain evidence="4 5">IHEM 14462</strain>
    </source>
</reference>
<dbReference type="Proteomes" id="UP000028545">
    <property type="component" value="Unassembled WGS sequence"/>
</dbReference>
<dbReference type="HOGENOM" id="CLU_543096_0_0_1"/>
<dbReference type="InterPro" id="IPR058502">
    <property type="entry name" value="PLL-like_beta-prop"/>
</dbReference>
<comment type="caution">
    <text evidence="4">The sequence shown here is derived from an EMBL/GenBank/DDBJ whole genome shotgun (WGS) entry which is preliminary data.</text>
</comment>
<dbReference type="RefSeq" id="XP_016643100.1">
    <property type="nucleotide sequence ID" value="XM_016787221.1"/>
</dbReference>
<feature type="region of interest" description="Disordered" evidence="1">
    <location>
        <begin position="119"/>
        <end position="142"/>
    </location>
</feature>
<dbReference type="OMA" id="PNSETHQ"/>
<keyword evidence="2" id="KW-0472">Membrane</keyword>
<name>A0A084G7I9_PSEDA</name>
<evidence type="ECO:0000259" key="3">
    <source>
        <dbReference type="Pfam" id="PF26607"/>
    </source>
</evidence>
<dbReference type="GeneID" id="27723817"/>
<evidence type="ECO:0000256" key="2">
    <source>
        <dbReference type="SAM" id="Phobius"/>
    </source>
</evidence>
<feature type="domain" description="PLL-like beta propeller" evidence="3">
    <location>
        <begin position="288"/>
        <end position="492"/>
    </location>
</feature>
<sequence>MEHAPPNSETHQDPNRHYEYSTLPEALPEELQPGGFIQRVPLENEAESKIAYNDAGLIKVDDEEKPKDTPIQESLNATPPVQPWWRRRLTWIIIAGVAVVVVGLVVGLTVGLLTKKRRDQPKPVDTSFGTPTNFTSSSTSRASSCRGVVCPSMLAVAQVTATNDLGFFIFSRGSDRAIWYRRGNQTAWDADWASLGGEFDSQPSAVAMGDDQIYVFAAWSDGSVRSKTYRNGQWTRDWESLQGNKTINAPSVCSWGPNNIEVFATDEENLLIHRRFNGVKWEPAVDNPWQKWGGYTSAAPAAVCPGSGRVDVVSYGGYSDALHDVGWMHYKDGKWILWEGNSRPNADVGYLGDPTLVIVEDETIAVLGVGSDKQLYYTEWSPTANYSVTEDLGGSFESMASVLTSSSGNLDVLAVGREDRLMHKARVDGAWAKDWEDLGGYFNSAPLPMRLGDGRIIVFGLGPDGNMIHGKWSPTHSFAWGEGEWFNDSGSLATGWLRAGPA</sequence>
<gene>
    <name evidence="4" type="ORF">SAPIO_CDS4745</name>
</gene>
<dbReference type="Gene3D" id="2.120.10.70">
    <property type="entry name" value="Fucose-specific lectin"/>
    <property type="match status" value="2"/>
</dbReference>
<keyword evidence="2" id="KW-0812">Transmembrane</keyword>
<evidence type="ECO:0000313" key="5">
    <source>
        <dbReference type="Proteomes" id="UP000028545"/>
    </source>
</evidence>
<dbReference type="EMBL" id="JOWA01000094">
    <property type="protein sequence ID" value="KEZ43301.1"/>
    <property type="molecule type" value="Genomic_DNA"/>
</dbReference>
<feature type="compositionally biased region" description="Basic and acidic residues" evidence="1">
    <location>
        <begin position="10"/>
        <end position="19"/>
    </location>
</feature>
<organism evidence="4 5">
    <name type="scientific">Pseudallescheria apiosperma</name>
    <name type="common">Scedosporium apiospermum</name>
    <dbReference type="NCBI Taxonomy" id="563466"/>
    <lineage>
        <taxon>Eukaryota</taxon>
        <taxon>Fungi</taxon>
        <taxon>Dikarya</taxon>
        <taxon>Ascomycota</taxon>
        <taxon>Pezizomycotina</taxon>
        <taxon>Sordariomycetes</taxon>
        <taxon>Hypocreomycetidae</taxon>
        <taxon>Microascales</taxon>
        <taxon>Microascaceae</taxon>
        <taxon>Scedosporium</taxon>
    </lineage>
</organism>
<accession>A0A084G7I9</accession>
<dbReference type="KEGG" id="sapo:SAPIO_CDS4745"/>
<dbReference type="AlphaFoldDB" id="A0A084G7I9"/>